<keyword evidence="2 11" id="KW-0997">Cell inner membrane</keyword>
<evidence type="ECO:0000256" key="10">
    <source>
        <dbReference type="ARBA" id="ARBA00023316"/>
    </source>
</evidence>
<comment type="function">
    <text evidence="11">Peptidoglycan polymerase that catalyzes glycan chain elongation from lipid-linked precursors.</text>
</comment>
<dbReference type="PANTHER" id="PTHR30400:SF0">
    <property type="entry name" value="BIOSYNTHETIC PEPTIDOGLYCAN TRANSGLYCOSYLASE"/>
    <property type="match status" value="1"/>
</dbReference>
<sequence>MARGEESGRPRRRWLRRILVLAGIFLVGLPLALVALYRFVPPPVTVLMVQRSLEGKGLDRTWRPLDQMSPALIRSVIAAEDAGFCSHHGFEFEAMQAAWAHNETSDRVRGGSTISQQTAKNVFLWPQRSYLRKGLEAGFTVLIEVGWGKRRILEVYLNTIEWGPGVYGAEAAARRNFGVGADRLSPAQAARLAAILPSPLKWRAAKPGPYVKRRSGRIGAAAGTVRRDGLADCILATRPR</sequence>
<dbReference type="OrthoDB" id="9766909at2"/>
<evidence type="ECO:0000256" key="11">
    <source>
        <dbReference type="HAMAP-Rule" id="MF_00766"/>
    </source>
</evidence>
<keyword evidence="4 11" id="KW-0808">Transferase</keyword>
<dbReference type="GO" id="GO:0009274">
    <property type="term" value="C:peptidoglycan-based cell wall"/>
    <property type="evidence" value="ECO:0007669"/>
    <property type="project" value="InterPro"/>
</dbReference>
<name>A0A2Z3HWN8_9CAUL</name>
<dbReference type="GO" id="GO:0016763">
    <property type="term" value="F:pentosyltransferase activity"/>
    <property type="evidence" value="ECO:0007669"/>
    <property type="project" value="InterPro"/>
</dbReference>
<evidence type="ECO:0000313" key="13">
    <source>
        <dbReference type="EMBL" id="AWM78666.1"/>
    </source>
</evidence>
<comment type="catalytic activity">
    <reaction evidence="11">
        <text>[GlcNAc-(1-&gt;4)-Mur2Ac(oyl-L-Ala-gamma-D-Glu-L-Lys-D-Ala-D-Ala)](n)-di-trans,octa-cis-undecaprenyl diphosphate + beta-D-GlcNAc-(1-&gt;4)-Mur2Ac(oyl-L-Ala-gamma-D-Glu-L-Lys-D-Ala-D-Ala)-di-trans,octa-cis-undecaprenyl diphosphate = [GlcNAc-(1-&gt;4)-Mur2Ac(oyl-L-Ala-gamma-D-Glu-L-Lys-D-Ala-D-Ala)](n+1)-di-trans,octa-cis-undecaprenyl diphosphate + di-trans,octa-cis-undecaprenyl diphosphate + H(+)</text>
        <dbReference type="Rhea" id="RHEA:23708"/>
        <dbReference type="Rhea" id="RHEA-COMP:9602"/>
        <dbReference type="Rhea" id="RHEA-COMP:9603"/>
        <dbReference type="ChEBI" id="CHEBI:15378"/>
        <dbReference type="ChEBI" id="CHEBI:58405"/>
        <dbReference type="ChEBI" id="CHEBI:60033"/>
        <dbReference type="ChEBI" id="CHEBI:78435"/>
        <dbReference type="EC" id="2.4.99.28"/>
    </reaction>
</comment>
<keyword evidence="14" id="KW-1185">Reference proteome</keyword>
<organism evidence="13 14">
    <name type="scientific">Phenylobacterium parvum</name>
    <dbReference type="NCBI Taxonomy" id="2201350"/>
    <lineage>
        <taxon>Bacteria</taxon>
        <taxon>Pseudomonadati</taxon>
        <taxon>Pseudomonadota</taxon>
        <taxon>Alphaproteobacteria</taxon>
        <taxon>Caulobacterales</taxon>
        <taxon>Caulobacteraceae</taxon>
        <taxon>Phenylobacterium</taxon>
    </lineage>
</organism>
<dbReference type="EMBL" id="CP029479">
    <property type="protein sequence ID" value="AWM78666.1"/>
    <property type="molecule type" value="Genomic_DNA"/>
</dbReference>
<protein>
    <recommendedName>
        <fullName evidence="11">Biosynthetic peptidoglycan transglycosylase</fullName>
        <ecNumber evidence="11">2.4.99.28</ecNumber>
    </recommendedName>
    <alternativeName>
        <fullName evidence="11">Glycan polymerase</fullName>
    </alternativeName>
    <alternativeName>
        <fullName evidence="11">Peptidoglycan glycosyltransferase MtgA</fullName>
        <shortName evidence="11">PGT</shortName>
    </alternativeName>
</protein>
<dbReference type="GO" id="GO:0005886">
    <property type="term" value="C:plasma membrane"/>
    <property type="evidence" value="ECO:0007669"/>
    <property type="project" value="UniProtKB-SubCell"/>
</dbReference>
<evidence type="ECO:0000256" key="8">
    <source>
        <dbReference type="ARBA" id="ARBA00022989"/>
    </source>
</evidence>
<dbReference type="UniPathway" id="UPA00219"/>
<dbReference type="Pfam" id="PF00912">
    <property type="entry name" value="Transgly"/>
    <property type="match status" value="1"/>
</dbReference>
<dbReference type="Gene3D" id="1.10.3810.10">
    <property type="entry name" value="Biosynthetic peptidoglycan transglycosylase-like"/>
    <property type="match status" value="1"/>
</dbReference>
<keyword evidence="3 11" id="KW-0328">Glycosyltransferase</keyword>
<dbReference type="PANTHER" id="PTHR30400">
    <property type="entry name" value="MONOFUNCTIONAL BIOSYNTHETIC PEPTIDOGLYCAN TRANSGLYCOSYLASE"/>
    <property type="match status" value="1"/>
</dbReference>
<dbReference type="GO" id="GO:0071555">
    <property type="term" value="P:cell wall organization"/>
    <property type="evidence" value="ECO:0007669"/>
    <property type="project" value="UniProtKB-KW"/>
</dbReference>
<dbReference type="InterPro" id="IPR001264">
    <property type="entry name" value="Glyco_trans_51"/>
</dbReference>
<feature type="transmembrane region" description="Helical" evidence="11">
    <location>
        <begin position="18"/>
        <end position="40"/>
    </location>
</feature>
<reference evidence="14" key="1">
    <citation type="submission" date="2018-05" db="EMBL/GenBank/DDBJ databases">
        <title>Genome sequencing of Phenylobacterium sp. HYN0004.</title>
        <authorList>
            <person name="Yi H."/>
            <person name="Baek C."/>
        </authorList>
    </citation>
    <scope>NUCLEOTIDE SEQUENCE [LARGE SCALE GENOMIC DNA]</scope>
    <source>
        <strain evidence="14">HYN0004</strain>
    </source>
</reference>
<evidence type="ECO:0000256" key="1">
    <source>
        <dbReference type="ARBA" id="ARBA00022475"/>
    </source>
</evidence>
<keyword evidence="5 11" id="KW-0812">Transmembrane</keyword>
<dbReference type="GO" id="GO:0008955">
    <property type="term" value="F:peptidoglycan glycosyltransferase activity"/>
    <property type="evidence" value="ECO:0007669"/>
    <property type="project" value="UniProtKB-UniRule"/>
</dbReference>
<evidence type="ECO:0000313" key="14">
    <source>
        <dbReference type="Proteomes" id="UP000247763"/>
    </source>
</evidence>
<evidence type="ECO:0000259" key="12">
    <source>
        <dbReference type="Pfam" id="PF00912"/>
    </source>
</evidence>
<comment type="subcellular location">
    <subcellularLocation>
        <location evidence="11">Cell inner membrane</location>
        <topology evidence="11">Single-pass membrane protein</topology>
    </subcellularLocation>
</comment>
<dbReference type="GO" id="GO:0008360">
    <property type="term" value="P:regulation of cell shape"/>
    <property type="evidence" value="ECO:0007669"/>
    <property type="project" value="UniProtKB-KW"/>
</dbReference>
<keyword evidence="9 11" id="KW-0472">Membrane</keyword>
<feature type="domain" description="Glycosyl transferase family 51" evidence="12">
    <location>
        <begin position="56"/>
        <end position="214"/>
    </location>
</feature>
<dbReference type="InterPro" id="IPR011812">
    <property type="entry name" value="Pep_trsgly"/>
</dbReference>
<evidence type="ECO:0000256" key="7">
    <source>
        <dbReference type="ARBA" id="ARBA00022984"/>
    </source>
</evidence>
<evidence type="ECO:0000256" key="9">
    <source>
        <dbReference type="ARBA" id="ARBA00023136"/>
    </source>
</evidence>
<evidence type="ECO:0000256" key="2">
    <source>
        <dbReference type="ARBA" id="ARBA00022519"/>
    </source>
</evidence>
<dbReference type="InterPro" id="IPR036950">
    <property type="entry name" value="PBP_transglycosylase"/>
</dbReference>
<keyword evidence="6 11" id="KW-0133">Cell shape</keyword>
<evidence type="ECO:0000256" key="5">
    <source>
        <dbReference type="ARBA" id="ARBA00022692"/>
    </source>
</evidence>
<dbReference type="SUPFAM" id="SSF53955">
    <property type="entry name" value="Lysozyme-like"/>
    <property type="match status" value="1"/>
</dbReference>
<dbReference type="KEGG" id="phb:HYN04_00960"/>
<comment type="similarity">
    <text evidence="11">Belongs to the glycosyltransferase 51 family.</text>
</comment>
<dbReference type="NCBIfam" id="TIGR02070">
    <property type="entry name" value="mono_pep_trsgly"/>
    <property type="match status" value="1"/>
</dbReference>
<accession>A0A2Z3HWN8</accession>
<gene>
    <name evidence="11" type="primary">mtgA</name>
    <name evidence="13" type="ORF">HYN04_00960</name>
</gene>
<dbReference type="GO" id="GO:0009252">
    <property type="term" value="P:peptidoglycan biosynthetic process"/>
    <property type="evidence" value="ECO:0007669"/>
    <property type="project" value="UniProtKB-UniRule"/>
</dbReference>
<dbReference type="HAMAP" id="MF_00766">
    <property type="entry name" value="PGT_MtgA"/>
    <property type="match status" value="1"/>
</dbReference>
<dbReference type="Proteomes" id="UP000247763">
    <property type="component" value="Chromosome"/>
</dbReference>
<keyword evidence="8 11" id="KW-1133">Transmembrane helix</keyword>
<keyword evidence="10 11" id="KW-0961">Cell wall biogenesis/degradation</keyword>
<evidence type="ECO:0000256" key="4">
    <source>
        <dbReference type="ARBA" id="ARBA00022679"/>
    </source>
</evidence>
<dbReference type="EC" id="2.4.99.28" evidence="11"/>
<comment type="pathway">
    <text evidence="11">Cell wall biogenesis; peptidoglycan biosynthesis.</text>
</comment>
<evidence type="ECO:0000256" key="6">
    <source>
        <dbReference type="ARBA" id="ARBA00022960"/>
    </source>
</evidence>
<proteinExistence type="inferred from homology"/>
<keyword evidence="1 11" id="KW-1003">Cell membrane</keyword>
<evidence type="ECO:0000256" key="3">
    <source>
        <dbReference type="ARBA" id="ARBA00022676"/>
    </source>
</evidence>
<dbReference type="AlphaFoldDB" id="A0A2Z3HWN8"/>
<keyword evidence="7 11" id="KW-0573">Peptidoglycan synthesis</keyword>
<dbReference type="InterPro" id="IPR023346">
    <property type="entry name" value="Lysozyme-like_dom_sf"/>
</dbReference>